<feature type="non-terminal residue" evidence="2">
    <location>
        <position position="1"/>
    </location>
</feature>
<feature type="domain" description="SANTA" evidence="1">
    <location>
        <begin position="5"/>
        <end position="90"/>
    </location>
</feature>
<dbReference type="GO" id="GO:0000775">
    <property type="term" value="C:chromosome, centromeric region"/>
    <property type="evidence" value="ECO:0007669"/>
    <property type="project" value="TreeGrafter"/>
</dbReference>
<proteinExistence type="predicted"/>
<dbReference type="AlphaFoldDB" id="A0A7K6BA78"/>
<evidence type="ECO:0000259" key="1">
    <source>
        <dbReference type="Pfam" id="PF09133"/>
    </source>
</evidence>
<dbReference type="PANTHER" id="PTHR16124">
    <property type="entry name" value="MIS18-BINDING PROTEIN 1"/>
    <property type="match status" value="1"/>
</dbReference>
<reference evidence="2 3" key="1">
    <citation type="submission" date="2019-09" db="EMBL/GenBank/DDBJ databases">
        <title>Bird 10,000 Genomes (B10K) Project - Family phase.</title>
        <authorList>
            <person name="Zhang G."/>
        </authorList>
    </citation>
    <scope>NUCLEOTIDE SEQUENCE [LARGE SCALE GENOMIC DNA]</scope>
    <source>
        <strain evidence="2">B10K-DU-012-37</strain>
    </source>
</reference>
<evidence type="ECO:0000313" key="2">
    <source>
        <dbReference type="EMBL" id="NWU98329.1"/>
    </source>
</evidence>
<dbReference type="InterPro" id="IPR039110">
    <property type="entry name" value="KNL2-like"/>
</dbReference>
<dbReference type="PANTHER" id="PTHR16124:SF3">
    <property type="entry name" value="MIS18-BINDING PROTEIN 1"/>
    <property type="match status" value="1"/>
</dbReference>
<dbReference type="Pfam" id="PF09133">
    <property type="entry name" value="SANTA"/>
    <property type="match status" value="1"/>
</dbReference>
<dbReference type="Proteomes" id="UP000544127">
    <property type="component" value="Unassembled WGS sequence"/>
</dbReference>
<name>A0A7K6BA78_UPUEP</name>
<gene>
    <name evidence="2" type="primary">Mis18bp1_0</name>
    <name evidence="2" type="ORF">UPUEPO_R00650</name>
</gene>
<organism evidence="2 3">
    <name type="scientific">Upupa epops</name>
    <name type="common">Eurasian hoopoe</name>
    <dbReference type="NCBI Taxonomy" id="57439"/>
    <lineage>
        <taxon>Eukaryota</taxon>
        <taxon>Metazoa</taxon>
        <taxon>Chordata</taxon>
        <taxon>Craniata</taxon>
        <taxon>Vertebrata</taxon>
        <taxon>Euteleostomi</taxon>
        <taxon>Archelosauria</taxon>
        <taxon>Archosauria</taxon>
        <taxon>Dinosauria</taxon>
        <taxon>Saurischia</taxon>
        <taxon>Theropoda</taxon>
        <taxon>Coelurosauria</taxon>
        <taxon>Aves</taxon>
        <taxon>Neognathae</taxon>
        <taxon>Neoaves</taxon>
        <taxon>Telluraves</taxon>
        <taxon>Coraciimorphae</taxon>
        <taxon>Bucerotiformes</taxon>
        <taxon>Upupidae</taxon>
        <taxon>Upupa</taxon>
    </lineage>
</organism>
<dbReference type="OrthoDB" id="118550at2759"/>
<dbReference type="InterPro" id="IPR015216">
    <property type="entry name" value="SANTA"/>
</dbReference>
<evidence type="ECO:0000313" key="3">
    <source>
        <dbReference type="Proteomes" id="UP000544127"/>
    </source>
</evidence>
<sequence length="102" mass="12121">QERCICLSSWMIRVLSGNSAICVEGKRKDMQYALWHSNTITERITDNRVRTSSGSIYVLQGRINTAAMRKEGFPYHFIRQFMYGFSRNWRRQVEDLLEARKR</sequence>
<comment type="caution">
    <text evidence="2">The sequence shown here is derived from an EMBL/GenBank/DDBJ whole genome shotgun (WGS) entry which is preliminary data.</text>
</comment>
<accession>A0A7K6BA78</accession>
<keyword evidence="3" id="KW-1185">Reference proteome</keyword>
<dbReference type="EMBL" id="VZRI01010368">
    <property type="protein sequence ID" value="NWU98329.1"/>
    <property type="molecule type" value="Genomic_DNA"/>
</dbReference>
<feature type="non-terminal residue" evidence="2">
    <location>
        <position position="102"/>
    </location>
</feature>
<protein>
    <submittedName>
        <fullName evidence="2">M18BP protein</fullName>
    </submittedName>
</protein>